<feature type="domain" description="HTH tetR-type" evidence="6">
    <location>
        <begin position="17"/>
        <end position="77"/>
    </location>
</feature>
<keyword evidence="8" id="KW-1185">Reference proteome</keyword>
<keyword evidence="1" id="KW-0678">Repressor</keyword>
<dbReference type="InterPro" id="IPR001647">
    <property type="entry name" value="HTH_TetR"/>
</dbReference>
<dbReference type="KEGG" id="kim:G3T16_07680"/>
<evidence type="ECO:0000256" key="1">
    <source>
        <dbReference type="ARBA" id="ARBA00022491"/>
    </source>
</evidence>
<organism evidence="7 8">
    <name type="scientific">Kineobactrum salinum</name>
    <dbReference type="NCBI Taxonomy" id="2708301"/>
    <lineage>
        <taxon>Bacteria</taxon>
        <taxon>Pseudomonadati</taxon>
        <taxon>Pseudomonadota</taxon>
        <taxon>Gammaproteobacteria</taxon>
        <taxon>Cellvibrionales</taxon>
        <taxon>Halieaceae</taxon>
        <taxon>Kineobactrum</taxon>
    </lineage>
</organism>
<protein>
    <submittedName>
        <fullName evidence="7">TetR/AcrR family transcriptional regulator</fullName>
    </submittedName>
</protein>
<dbReference type="GO" id="GO:0003700">
    <property type="term" value="F:DNA-binding transcription factor activity"/>
    <property type="evidence" value="ECO:0007669"/>
    <property type="project" value="TreeGrafter"/>
</dbReference>
<evidence type="ECO:0000256" key="2">
    <source>
        <dbReference type="ARBA" id="ARBA00023015"/>
    </source>
</evidence>
<dbReference type="InterPro" id="IPR036271">
    <property type="entry name" value="Tet_transcr_reg_TetR-rel_C_sf"/>
</dbReference>
<dbReference type="AlphaFoldDB" id="A0A6C0TZP0"/>
<dbReference type="PRINTS" id="PR00455">
    <property type="entry name" value="HTHTETR"/>
</dbReference>
<name>A0A6C0TZP0_9GAMM</name>
<dbReference type="PANTHER" id="PTHR30055">
    <property type="entry name" value="HTH-TYPE TRANSCRIPTIONAL REGULATOR RUTR"/>
    <property type="match status" value="1"/>
</dbReference>
<dbReference type="Pfam" id="PF13977">
    <property type="entry name" value="TetR_C_6"/>
    <property type="match status" value="1"/>
</dbReference>
<dbReference type="SUPFAM" id="SSF46689">
    <property type="entry name" value="Homeodomain-like"/>
    <property type="match status" value="1"/>
</dbReference>
<gene>
    <name evidence="7" type="ORF">G3T16_07680</name>
</gene>
<evidence type="ECO:0000256" key="4">
    <source>
        <dbReference type="ARBA" id="ARBA00023163"/>
    </source>
</evidence>
<sequence>MTAPAPTQASEKDWRHSPRAQAILDAAIELIREQGYAALTIKKVADSAGVGVGNLMHYFPTKRILMCSVIDKLSVDYTELWDRKGFHTFAATARDQLDHYLQFYFAILTNRGLNLLAWDIWAMSGRNEDMLLARRQFEEHINAKLARLLQAVNPQLTRERAEELALMIHAMMNGLSLYMGKDKPMSRAARASRKRIKEDILYLIERD</sequence>
<proteinExistence type="predicted"/>
<evidence type="ECO:0000256" key="5">
    <source>
        <dbReference type="PROSITE-ProRule" id="PRU00335"/>
    </source>
</evidence>
<dbReference type="RefSeq" id="WP_163494540.1">
    <property type="nucleotide sequence ID" value="NZ_CP048711.1"/>
</dbReference>
<dbReference type="Gene3D" id="1.10.357.10">
    <property type="entry name" value="Tetracycline Repressor, domain 2"/>
    <property type="match status" value="1"/>
</dbReference>
<keyword evidence="3 5" id="KW-0238">DNA-binding</keyword>
<dbReference type="SUPFAM" id="SSF48498">
    <property type="entry name" value="Tetracyclin repressor-like, C-terminal domain"/>
    <property type="match status" value="1"/>
</dbReference>
<evidence type="ECO:0000256" key="3">
    <source>
        <dbReference type="ARBA" id="ARBA00023125"/>
    </source>
</evidence>
<dbReference type="Proteomes" id="UP000477680">
    <property type="component" value="Chromosome"/>
</dbReference>
<evidence type="ECO:0000313" key="8">
    <source>
        <dbReference type="Proteomes" id="UP000477680"/>
    </source>
</evidence>
<dbReference type="PANTHER" id="PTHR30055:SF234">
    <property type="entry name" value="HTH-TYPE TRANSCRIPTIONAL REGULATOR BETI"/>
    <property type="match status" value="1"/>
</dbReference>
<dbReference type="EMBL" id="CP048711">
    <property type="protein sequence ID" value="QIB65300.1"/>
    <property type="molecule type" value="Genomic_DNA"/>
</dbReference>
<keyword evidence="4" id="KW-0804">Transcription</keyword>
<dbReference type="InterPro" id="IPR050109">
    <property type="entry name" value="HTH-type_TetR-like_transc_reg"/>
</dbReference>
<accession>A0A6C0TZP0</accession>
<reference evidence="7 8" key="1">
    <citation type="submission" date="2020-02" db="EMBL/GenBank/DDBJ databases">
        <title>Genome sequencing for Kineobactrum sp. M2.</title>
        <authorList>
            <person name="Park S.-J."/>
        </authorList>
    </citation>
    <scope>NUCLEOTIDE SEQUENCE [LARGE SCALE GENOMIC DNA]</scope>
    <source>
        <strain evidence="7 8">M2</strain>
    </source>
</reference>
<feature type="DNA-binding region" description="H-T-H motif" evidence="5">
    <location>
        <begin position="40"/>
        <end position="59"/>
    </location>
</feature>
<evidence type="ECO:0000313" key="7">
    <source>
        <dbReference type="EMBL" id="QIB65300.1"/>
    </source>
</evidence>
<evidence type="ECO:0000259" key="6">
    <source>
        <dbReference type="PROSITE" id="PS50977"/>
    </source>
</evidence>
<dbReference type="Pfam" id="PF00440">
    <property type="entry name" value="TetR_N"/>
    <property type="match status" value="1"/>
</dbReference>
<keyword evidence="2" id="KW-0805">Transcription regulation</keyword>
<dbReference type="PROSITE" id="PS50977">
    <property type="entry name" value="HTH_TETR_2"/>
    <property type="match status" value="1"/>
</dbReference>
<dbReference type="InterPro" id="IPR009057">
    <property type="entry name" value="Homeodomain-like_sf"/>
</dbReference>
<dbReference type="InterPro" id="IPR039538">
    <property type="entry name" value="BetI_C"/>
</dbReference>
<dbReference type="GO" id="GO:0000976">
    <property type="term" value="F:transcription cis-regulatory region binding"/>
    <property type="evidence" value="ECO:0007669"/>
    <property type="project" value="TreeGrafter"/>
</dbReference>